<organism evidence="3 4">
    <name type="scientific">Novimethylophilus kurashikiensis</name>
    <dbReference type="NCBI Taxonomy" id="1825523"/>
    <lineage>
        <taxon>Bacteria</taxon>
        <taxon>Pseudomonadati</taxon>
        <taxon>Pseudomonadota</taxon>
        <taxon>Betaproteobacteria</taxon>
        <taxon>Nitrosomonadales</taxon>
        <taxon>Methylophilaceae</taxon>
        <taxon>Novimethylophilus</taxon>
    </lineage>
</organism>
<keyword evidence="4" id="KW-1185">Reference proteome</keyword>
<gene>
    <name evidence="3" type="ORF">NMK_0135</name>
</gene>
<keyword evidence="1" id="KW-0328">Glycosyltransferase</keyword>
<protein>
    <submittedName>
        <fullName evidence="3">ADP-heptose--LPS heptosyltransferase</fullName>
    </submittedName>
</protein>
<dbReference type="CDD" id="cd03789">
    <property type="entry name" value="GT9_LPS_heptosyltransferase"/>
    <property type="match status" value="1"/>
</dbReference>
<dbReference type="Pfam" id="PF01075">
    <property type="entry name" value="Glyco_transf_9"/>
    <property type="match status" value="1"/>
</dbReference>
<dbReference type="GO" id="GO:0005829">
    <property type="term" value="C:cytosol"/>
    <property type="evidence" value="ECO:0007669"/>
    <property type="project" value="TreeGrafter"/>
</dbReference>
<dbReference type="InterPro" id="IPR051199">
    <property type="entry name" value="LPS_LOS_Heptosyltrfase"/>
</dbReference>
<reference evidence="3 4" key="1">
    <citation type="journal article" date="2018" name="Environ. Microbiol.">
        <title>Isolation and genomic characterization of Novimethylophilus kurashikiensis gen. nov. sp. nov., a new lanthanide-dependent methylotrophic species of Methylophilaceae.</title>
        <authorList>
            <person name="Lv H."/>
            <person name="Sahin N."/>
            <person name="Tani A."/>
        </authorList>
    </citation>
    <scope>NUCLEOTIDE SEQUENCE [LARGE SCALE GENOMIC DNA]</scope>
    <source>
        <strain evidence="3 4">La2-4</strain>
    </source>
</reference>
<dbReference type="GO" id="GO:0008713">
    <property type="term" value="F:ADP-heptose-lipopolysaccharide heptosyltransferase activity"/>
    <property type="evidence" value="ECO:0007669"/>
    <property type="project" value="TreeGrafter"/>
</dbReference>
<accession>A0A2R5F7I8</accession>
<dbReference type="AlphaFoldDB" id="A0A2R5F7I8"/>
<dbReference type="PANTHER" id="PTHR30160">
    <property type="entry name" value="TETRAACYLDISACCHARIDE 4'-KINASE-RELATED"/>
    <property type="match status" value="1"/>
</dbReference>
<dbReference type="InterPro" id="IPR002201">
    <property type="entry name" value="Glyco_trans_9"/>
</dbReference>
<evidence type="ECO:0000313" key="3">
    <source>
        <dbReference type="EMBL" id="GBG12604.1"/>
    </source>
</evidence>
<evidence type="ECO:0000313" key="4">
    <source>
        <dbReference type="Proteomes" id="UP000245081"/>
    </source>
</evidence>
<dbReference type="SUPFAM" id="SSF53756">
    <property type="entry name" value="UDP-Glycosyltransferase/glycogen phosphorylase"/>
    <property type="match status" value="1"/>
</dbReference>
<comment type="caution">
    <text evidence="3">The sequence shown here is derived from an EMBL/GenBank/DDBJ whole genome shotgun (WGS) entry which is preliminary data.</text>
</comment>
<keyword evidence="2 3" id="KW-0808">Transferase</keyword>
<name>A0A2R5F7I8_9PROT</name>
<dbReference type="OrthoDB" id="9797795at2"/>
<dbReference type="Gene3D" id="3.40.50.2000">
    <property type="entry name" value="Glycogen Phosphorylase B"/>
    <property type="match status" value="2"/>
</dbReference>
<sequence>MTQHAWDSAKNILCIRLDYLGDVLMTTPAIRALRQSVPGRRITLLTSPSGAAVARFIPEIDDVLVYTPPWLKSSPVLAPEYQLQTVETLKALDFDAAVLFTAYSQNPLPTAMICHLAHIPLRLAHCHENPYQLLTDWVLDPEPTQGVRHEVQRQLDLVRTIGATTHDQHLSFAVRDEDRRWLRRQLESRASSRPWIMLHPGATAASRRYPAALWAEVLAQLHETLEANLMVTGDANEIELAEAIIAASGVPSTSVRLLAGALDLGQLGAAVELADVVVSNNTGPAHLAAAVGTPVVDLYALTNPQHTPWQVASEVLFHDVPCRFCYKSICPQGHGDCLAKVAPGQVVAAVQRLLARQPATWRMPPLNPPPHERLITAPIAGR</sequence>
<dbReference type="PANTHER" id="PTHR30160:SF1">
    <property type="entry name" value="LIPOPOLYSACCHARIDE 1,2-N-ACETYLGLUCOSAMINETRANSFERASE-RELATED"/>
    <property type="match status" value="1"/>
</dbReference>
<dbReference type="EMBL" id="BDOQ01000001">
    <property type="protein sequence ID" value="GBG12604.1"/>
    <property type="molecule type" value="Genomic_DNA"/>
</dbReference>
<dbReference type="Proteomes" id="UP000245081">
    <property type="component" value="Unassembled WGS sequence"/>
</dbReference>
<dbReference type="RefSeq" id="WP_109013835.1">
    <property type="nucleotide sequence ID" value="NZ_BDOQ01000001.1"/>
</dbReference>
<evidence type="ECO:0000256" key="1">
    <source>
        <dbReference type="ARBA" id="ARBA00022676"/>
    </source>
</evidence>
<proteinExistence type="predicted"/>
<dbReference type="GO" id="GO:0009244">
    <property type="term" value="P:lipopolysaccharide core region biosynthetic process"/>
    <property type="evidence" value="ECO:0007669"/>
    <property type="project" value="TreeGrafter"/>
</dbReference>
<evidence type="ECO:0000256" key="2">
    <source>
        <dbReference type="ARBA" id="ARBA00022679"/>
    </source>
</evidence>